<evidence type="ECO:0000313" key="5">
    <source>
        <dbReference type="Proteomes" id="UP000093807"/>
    </source>
</evidence>
<evidence type="ECO:0000313" key="4">
    <source>
        <dbReference type="EMBL" id="OAZ04150.1"/>
    </source>
</evidence>
<keyword evidence="1" id="KW-0472">Membrane</keyword>
<feature type="domain" description="DUF4349" evidence="3">
    <location>
        <begin position="61"/>
        <end position="295"/>
    </location>
</feature>
<dbReference type="Pfam" id="PF14257">
    <property type="entry name" value="DUF4349"/>
    <property type="match status" value="1"/>
</dbReference>
<sequence>MKTIAKASTLAVIIAVVLFSCKKADVAAEETADYATAVADSATVSNTSEKTTTTPKTVEKRKLIRTADIKFKVKSVVQSTNLIENTTRKWGGLVTYSNLQSTINDQISTKVSQDSTLETTKYKVENTITLRVSQQNMDTVVKEIAKEIDYLDYRLIKADDVALRLLSNELLQKRSATNEKRMANAIDTKGKKINDIMNAETQLENKKAQSDSSAIENLSLQDQINYSTITLQLYQREVVKQELVANEKQGYYFEPAIGIQILDALQSGWFHLLSLVVFLLKLWWLALIGLVIYWIFNKVPFIKNLK</sequence>
<evidence type="ECO:0000256" key="1">
    <source>
        <dbReference type="SAM" id="Phobius"/>
    </source>
</evidence>
<comment type="caution">
    <text evidence="4">The sequence shown here is derived from an EMBL/GenBank/DDBJ whole genome shotgun (WGS) entry which is preliminary data.</text>
</comment>
<feature type="signal peptide" evidence="2">
    <location>
        <begin position="1"/>
        <end position="27"/>
    </location>
</feature>
<evidence type="ECO:0000259" key="3">
    <source>
        <dbReference type="Pfam" id="PF14257"/>
    </source>
</evidence>
<protein>
    <recommendedName>
        <fullName evidence="3">DUF4349 domain-containing protein</fullName>
    </recommendedName>
</protein>
<dbReference type="RefSeq" id="WP_064714983.1">
    <property type="nucleotide sequence ID" value="NZ_JMTM01000035.1"/>
</dbReference>
<reference evidence="4 5" key="1">
    <citation type="submission" date="2016-06" db="EMBL/GenBank/DDBJ databases">
        <title>Draft genome sequence of Flavobacterium succinicans strain DD5b.</title>
        <authorList>
            <person name="Poehlein A."/>
            <person name="Daniel R."/>
            <person name="Simeonova D.D."/>
        </authorList>
    </citation>
    <scope>NUCLEOTIDE SEQUENCE [LARGE SCALE GENOMIC DNA]</scope>
    <source>
        <strain evidence="4 5">DD5b</strain>
    </source>
</reference>
<keyword evidence="1" id="KW-0812">Transmembrane</keyword>
<gene>
    <name evidence="4" type="ORF">FLB_11430</name>
</gene>
<proteinExistence type="predicted"/>
<keyword evidence="2" id="KW-0732">Signal</keyword>
<accession>A0A199XR82</accession>
<name>A0A199XR82_9FLAO</name>
<feature type="chain" id="PRO_5008286815" description="DUF4349 domain-containing protein" evidence="2">
    <location>
        <begin position="28"/>
        <end position="306"/>
    </location>
</feature>
<evidence type="ECO:0000256" key="2">
    <source>
        <dbReference type="SAM" id="SignalP"/>
    </source>
</evidence>
<dbReference type="InterPro" id="IPR025645">
    <property type="entry name" value="DUF4349"/>
</dbReference>
<keyword evidence="1" id="KW-1133">Transmembrane helix</keyword>
<dbReference type="OrthoDB" id="8704559at2"/>
<keyword evidence="5" id="KW-1185">Reference proteome</keyword>
<dbReference type="PROSITE" id="PS51257">
    <property type="entry name" value="PROKAR_LIPOPROTEIN"/>
    <property type="match status" value="1"/>
</dbReference>
<dbReference type="EMBL" id="JMTM01000035">
    <property type="protein sequence ID" value="OAZ04150.1"/>
    <property type="molecule type" value="Genomic_DNA"/>
</dbReference>
<dbReference type="PATRIC" id="fig|29536.5.peg.1205"/>
<dbReference type="AlphaFoldDB" id="A0A199XR82"/>
<dbReference type="Proteomes" id="UP000093807">
    <property type="component" value="Unassembled WGS sequence"/>
</dbReference>
<organism evidence="4 5">
    <name type="scientific">Flavobacterium succinicans</name>
    <dbReference type="NCBI Taxonomy" id="29536"/>
    <lineage>
        <taxon>Bacteria</taxon>
        <taxon>Pseudomonadati</taxon>
        <taxon>Bacteroidota</taxon>
        <taxon>Flavobacteriia</taxon>
        <taxon>Flavobacteriales</taxon>
        <taxon>Flavobacteriaceae</taxon>
        <taxon>Flavobacterium</taxon>
    </lineage>
</organism>
<feature type="transmembrane region" description="Helical" evidence="1">
    <location>
        <begin position="269"/>
        <end position="296"/>
    </location>
</feature>